<protein>
    <submittedName>
        <fullName evidence="4">Phospholipase</fullName>
    </submittedName>
</protein>
<evidence type="ECO:0000259" key="3">
    <source>
        <dbReference type="Pfam" id="PF02230"/>
    </source>
</evidence>
<accession>A0A7C9BW33</accession>
<evidence type="ECO:0000313" key="4">
    <source>
        <dbReference type="EMBL" id="MPR37259.1"/>
    </source>
</evidence>
<dbReference type="SUPFAM" id="SSF53474">
    <property type="entry name" value="alpha/beta-Hydrolases"/>
    <property type="match status" value="1"/>
</dbReference>
<organism evidence="4 5">
    <name type="scientific">Salmonirosea aquatica</name>
    <dbReference type="NCBI Taxonomy" id="2654236"/>
    <lineage>
        <taxon>Bacteria</taxon>
        <taxon>Pseudomonadati</taxon>
        <taxon>Bacteroidota</taxon>
        <taxon>Cytophagia</taxon>
        <taxon>Cytophagales</taxon>
        <taxon>Spirosomataceae</taxon>
        <taxon>Salmonirosea</taxon>
    </lineage>
</organism>
<comment type="similarity">
    <text evidence="1">Belongs to the AB hydrolase superfamily. AB hydrolase 2 family.</text>
</comment>
<dbReference type="GO" id="GO:0016787">
    <property type="term" value="F:hydrolase activity"/>
    <property type="evidence" value="ECO:0007669"/>
    <property type="project" value="UniProtKB-KW"/>
</dbReference>
<evidence type="ECO:0000256" key="1">
    <source>
        <dbReference type="ARBA" id="ARBA00006499"/>
    </source>
</evidence>
<dbReference type="InterPro" id="IPR003140">
    <property type="entry name" value="PLipase/COase/thioEstase"/>
</dbReference>
<keyword evidence="5" id="KW-1185">Reference proteome</keyword>
<proteinExistence type="inferred from homology"/>
<sequence length="206" mass="21906">MHPERIVTGGQPLTTATKVLLMLHGRGGNAQDILSLAQQLDVDDFALLAPQATGHSWYPYSFLAPQAQNQPALSSALAMLGGLLQKLEAQGISRKSIYLLGFSQGACLTLEFAAQNADRYGGIVAFTGGLIGNQLDPGKYHGDFAGTPVFIGTSDPDFHVPVERVQASTALLKSLGASVTEKIYPNRGHTISQDEIDLANTLIFKA</sequence>
<comment type="caution">
    <text evidence="4">The sequence shown here is derived from an EMBL/GenBank/DDBJ whole genome shotgun (WGS) entry which is preliminary data.</text>
</comment>
<dbReference type="InterPro" id="IPR050565">
    <property type="entry name" value="LYPA1-2/EST-like"/>
</dbReference>
<dbReference type="Gene3D" id="3.40.50.1820">
    <property type="entry name" value="alpha/beta hydrolase"/>
    <property type="match status" value="1"/>
</dbReference>
<dbReference type="PANTHER" id="PTHR10655:SF17">
    <property type="entry name" value="LYSOPHOSPHOLIPASE-LIKE PROTEIN 1"/>
    <property type="match status" value="1"/>
</dbReference>
<gene>
    <name evidence="4" type="ORF">GBK04_28990</name>
</gene>
<dbReference type="InterPro" id="IPR029058">
    <property type="entry name" value="AB_hydrolase_fold"/>
</dbReference>
<evidence type="ECO:0000313" key="5">
    <source>
        <dbReference type="Proteomes" id="UP000479293"/>
    </source>
</evidence>
<dbReference type="PANTHER" id="PTHR10655">
    <property type="entry name" value="LYSOPHOSPHOLIPASE-RELATED"/>
    <property type="match status" value="1"/>
</dbReference>
<name>A0A7C9BW33_9BACT</name>
<dbReference type="Proteomes" id="UP000479293">
    <property type="component" value="Unassembled WGS sequence"/>
</dbReference>
<dbReference type="EMBL" id="WHLY01000004">
    <property type="protein sequence ID" value="MPR37259.1"/>
    <property type="molecule type" value="Genomic_DNA"/>
</dbReference>
<keyword evidence="2" id="KW-0378">Hydrolase</keyword>
<dbReference type="RefSeq" id="WP_152766610.1">
    <property type="nucleotide sequence ID" value="NZ_WHLY01000004.1"/>
</dbReference>
<dbReference type="Pfam" id="PF02230">
    <property type="entry name" value="Abhydrolase_2"/>
    <property type="match status" value="1"/>
</dbReference>
<feature type="domain" description="Phospholipase/carboxylesterase/thioesterase" evidence="3">
    <location>
        <begin position="14"/>
        <end position="201"/>
    </location>
</feature>
<dbReference type="AlphaFoldDB" id="A0A7C9BW33"/>
<evidence type="ECO:0000256" key="2">
    <source>
        <dbReference type="ARBA" id="ARBA00022801"/>
    </source>
</evidence>
<reference evidence="4 5" key="1">
    <citation type="submission" date="2019-10" db="EMBL/GenBank/DDBJ databases">
        <title>Draft Genome Sequence of Cytophagaceae sp. SJW1-29.</title>
        <authorList>
            <person name="Choi A."/>
        </authorList>
    </citation>
    <scope>NUCLEOTIDE SEQUENCE [LARGE SCALE GENOMIC DNA]</scope>
    <source>
        <strain evidence="4 5">SJW1-29</strain>
    </source>
</reference>